<dbReference type="EMBL" id="PZZW01000010">
    <property type="protein sequence ID" value="PTM75844.1"/>
    <property type="molecule type" value="Genomic_DNA"/>
</dbReference>
<dbReference type="Proteomes" id="UP000240800">
    <property type="component" value="Unassembled WGS sequence"/>
</dbReference>
<protein>
    <recommendedName>
        <fullName evidence="4">Heat induced stress protein YflT</fullName>
    </recommendedName>
</protein>
<comment type="caution">
    <text evidence="2">The sequence shown here is derived from an EMBL/GenBank/DDBJ whole genome shotgun (WGS) entry which is preliminary data.</text>
</comment>
<feature type="compositionally biased region" description="Basic and acidic residues" evidence="1">
    <location>
        <begin position="115"/>
        <end position="129"/>
    </location>
</feature>
<evidence type="ECO:0000256" key="1">
    <source>
        <dbReference type="SAM" id="MobiDB-lite"/>
    </source>
</evidence>
<gene>
    <name evidence="2" type="ORF">C8J29_11064</name>
</gene>
<accession>A0ABX5J5X0</accession>
<name>A0ABX5J5X0_9RHOB</name>
<dbReference type="RefSeq" id="WP_069333474.1">
    <property type="nucleotide sequence ID" value="NZ_JAYFRT010000008.1"/>
</dbReference>
<evidence type="ECO:0000313" key="2">
    <source>
        <dbReference type="EMBL" id="PTM75844.1"/>
    </source>
</evidence>
<keyword evidence="3" id="KW-1185">Reference proteome</keyword>
<proteinExistence type="predicted"/>
<sequence length="188" mass="20636">MTEILTITAFFDSKDEAARAVERLVEAGVSRANLRLASGRLDREGPHEESRSLGDLALDYVLPEPERARYSEGISRGGTLVCARDVPRDLHETAVALLEEEGAVDIEERALEWQRRGEGPVPRELRGTTRDVAWTDPHQDDRPKAPEEGASVGAPLGPEAGRPERVGGPAPDGESRSRRVRSWFHTGP</sequence>
<reference evidence="2 3" key="1">
    <citation type="submission" date="2018-04" db="EMBL/GenBank/DDBJ databases">
        <title>Genomic Encyclopedia of Type Strains, Phase III (KMG-III): the genomes of soil and plant-associated and newly described type strains.</title>
        <authorList>
            <person name="Whitman W."/>
        </authorList>
    </citation>
    <scope>NUCLEOTIDE SEQUENCE [LARGE SCALE GENOMIC DNA]</scope>
    <source>
        <strain evidence="2 3">JA192</strain>
    </source>
</reference>
<evidence type="ECO:0000313" key="3">
    <source>
        <dbReference type="Proteomes" id="UP000240800"/>
    </source>
</evidence>
<evidence type="ECO:0008006" key="4">
    <source>
        <dbReference type="Google" id="ProtNLM"/>
    </source>
</evidence>
<feature type="compositionally biased region" description="Basic and acidic residues" evidence="1">
    <location>
        <begin position="137"/>
        <end position="147"/>
    </location>
</feature>
<feature type="region of interest" description="Disordered" evidence="1">
    <location>
        <begin position="115"/>
        <end position="188"/>
    </location>
</feature>
<organism evidence="2 3">
    <name type="scientific">Cereibacter johrii</name>
    <dbReference type="NCBI Taxonomy" id="445629"/>
    <lineage>
        <taxon>Bacteria</taxon>
        <taxon>Pseudomonadati</taxon>
        <taxon>Pseudomonadota</taxon>
        <taxon>Alphaproteobacteria</taxon>
        <taxon>Rhodobacterales</taxon>
        <taxon>Paracoccaceae</taxon>
        <taxon>Cereibacter</taxon>
    </lineage>
</organism>